<feature type="region of interest" description="Disordered" evidence="1">
    <location>
        <begin position="93"/>
        <end position="114"/>
    </location>
</feature>
<evidence type="ECO:0000313" key="2">
    <source>
        <dbReference type="EMBL" id="KAL0116183.1"/>
    </source>
</evidence>
<dbReference type="AlphaFoldDB" id="A0AAW2FLY7"/>
<protein>
    <submittedName>
        <fullName evidence="2">Uncharacterized protein</fullName>
    </submittedName>
</protein>
<reference evidence="2 3" key="1">
    <citation type="submission" date="2023-03" db="EMBL/GenBank/DDBJ databases">
        <title>High recombination rates correlate with genetic variation in Cardiocondyla obscurior ants.</title>
        <authorList>
            <person name="Errbii M."/>
        </authorList>
    </citation>
    <scope>NUCLEOTIDE SEQUENCE [LARGE SCALE GENOMIC DNA]</scope>
    <source>
        <strain evidence="2">Alpha-2009</strain>
        <tissue evidence="2">Whole body</tissue>
    </source>
</reference>
<sequence>MIPADAIVDSAATYVPEVVTRTGAISVAKTDTEAAARGGEFDNATAASAAISVGKDVRDTLVIKDGEYDSAAAADGAAKIPANAGRIETRSANDYGTLGRDGTDAGADVNAPASTSERVTVPIMVTDNEIIDDEQTDISGKNFIDSLLKDADAAAAKMKGHAIKDNGERTFRKVFSKPGKSKRGRNTATIGIAERGKRIFPTPSPSIPFLQTYPLCCQLQPHLTCFTDCFDVSPCYCYWTARPLQFFLHRINEFTNTTERLISYDNKCNI</sequence>
<keyword evidence="3" id="KW-1185">Reference proteome</keyword>
<organism evidence="2 3">
    <name type="scientific">Cardiocondyla obscurior</name>
    <dbReference type="NCBI Taxonomy" id="286306"/>
    <lineage>
        <taxon>Eukaryota</taxon>
        <taxon>Metazoa</taxon>
        <taxon>Ecdysozoa</taxon>
        <taxon>Arthropoda</taxon>
        <taxon>Hexapoda</taxon>
        <taxon>Insecta</taxon>
        <taxon>Pterygota</taxon>
        <taxon>Neoptera</taxon>
        <taxon>Endopterygota</taxon>
        <taxon>Hymenoptera</taxon>
        <taxon>Apocrita</taxon>
        <taxon>Aculeata</taxon>
        <taxon>Formicoidea</taxon>
        <taxon>Formicidae</taxon>
        <taxon>Myrmicinae</taxon>
        <taxon>Cardiocondyla</taxon>
    </lineage>
</organism>
<dbReference type="Proteomes" id="UP001430953">
    <property type="component" value="Unassembled WGS sequence"/>
</dbReference>
<name>A0AAW2FLY7_9HYME</name>
<dbReference type="EMBL" id="JADYXP020000010">
    <property type="protein sequence ID" value="KAL0116183.1"/>
    <property type="molecule type" value="Genomic_DNA"/>
</dbReference>
<gene>
    <name evidence="2" type="ORF">PUN28_011204</name>
</gene>
<evidence type="ECO:0000313" key="3">
    <source>
        <dbReference type="Proteomes" id="UP001430953"/>
    </source>
</evidence>
<evidence type="ECO:0000256" key="1">
    <source>
        <dbReference type="SAM" id="MobiDB-lite"/>
    </source>
</evidence>
<proteinExistence type="predicted"/>
<comment type="caution">
    <text evidence="2">The sequence shown here is derived from an EMBL/GenBank/DDBJ whole genome shotgun (WGS) entry which is preliminary data.</text>
</comment>
<accession>A0AAW2FLY7</accession>